<gene>
    <name evidence="2" type="ORF">IB292_24105</name>
</gene>
<sequence length="482" mass="52895">MKNINKILLVTSVSIGLAACGGGGGSSSGSSPSSKTLKGTAIDGYLTGATVFLDVNYNGKLNAGEPSVVTGEDGSWELLTTGSYAECSEYVPLVVDVPVGAIDSDYGEVTEAYQMTYPPAFAIASDQEIKNTTPLTTVVWGTIQKELHADGEKLTCDNVKASFDTRERIKDRLEEQEFRVAQRYNVTVDELYGDYIKTGDTNLHAIAAALVPSMKASYADTVAIEANNPNAVAAWVEYFKSDWDERTHFADGWYKQTYLNLGEAEGWSTTTEAVTDNLNTVLKTVEYNSGYRINLDDITYEWTISFNDNLNANDCSAMEWIEQKTDTAYGVLNVFSSPAKEANNCINEDWSTLKDTVKQQLTTRVQTPNSNAGSQHFFASTTETGLGHLVMVDPATIDASEFDAVNFISTDFNDTNDYGAYLWGRILAEYEPTSELSQRTTSHNNAGHWSRTLIYKNGTYAEQCSYDNGVTWVAKTGDNCEQ</sequence>
<dbReference type="Proteomes" id="UP000726777">
    <property type="component" value="Unassembled WGS sequence"/>
</dbReference>
<name>A0A9Q3UIZ2_VIBPH</name>
<feature type="chain" id="PRO_5040388132" description="Lipoprotein" evidence="1">
    <location>
        <begin position="19"/>
        <end position="482"/>
    </location>
</feature>
<dbReference type="PROSITE" id="PS51257">
    <property type="entry name" value="PROKAR_LIPOPROTEIN"/>
    <property type="match status" value="1"/>
</dbReference>
<keyword evidence="1" id="KW-0732">Signal</keyword>
<evidence type="ECO:0000313" key="2">
    <source>
        <dbReference type="EMBL" id="MCC3808101.1"/>
    </source>
</evidence>
<proteinExistence type="predicted"/>
<comment type="caution">
    <text evidence="2">The sequence shown here is derived from an EMBL/GenBank/DDBJ whole genome shotgun (WGS) entry which is preliminary data.</text>
</comment>
<evidence type="ECO:0000256" key="1">
    <source>
        <dbReference type="SAM" id="SignalP"/>
    </source>
</evidence>
<dbReference type="RefSeq" id="WP_228070195.1">
    <property type="nucleotide sequence ID" value="NZ_CP064041.1"/>
</dbReference>
<reference evidence="2" key="1">
    <citation type="submission" date="2020-09" db="EMBL/GenBank/DDBJ databases">
        <title>Genome sequence of Vibrio parahaemolyticus isolates.</title>
        <authorList>
            <person name="Hammerl J.A."/>
            <person name="Strauch E."/>
        </authorList>
    </citation>
    <scope>NUCLEOTIDE SEQUENCE</scope>
    <source>
        <strain evidence="2">17-VB00146</strain>
    </source>
</reference>
<evidence type="ECO:0000313" key="3">
    <source>
        <dbReference type="Proteomes" id="UP000726777"/>
    </source>
</evidence>
<dbReference type="AlphaFoldDB" id="A0A9Q3UIZ2"/>
<organism evidence="2 3">
    <name type="scientific">Vibrio parahaemolyticus</name>
    <dbReference type="NCBI Taxonomy" id="670"/>
    <lineage>
        <taxon>Bacteria</taxon>
        <taxon>Pseudomonadati</taxon>
        <taxon>Pseudomonadota</taxon>
        <taxon>Gammaproteobacteria</taxon>
        <taxon>Vibrionales</taxon>
        <taxon>Vibrionaceae</taxon>
        <taxon>Vibrio</taxon>
    </lineage>
</organism>
<protein>
    <recommendedName>
        <fullName evidence="4">Lipoprotein</fullName>
    </recommendedName>
</protein>
<accession>A0A9Q3UIZ2</accession>
<dbReference type="EMBL" id="JACVHL010000038">
    <property type="protein sequence ID" value="MCC3808101.1"/>
    <property type="molecule type" value="Genomic_DNA"/>
</dbReference>
<feature type="signal peptide" evidence="1">
    <location>
        <begin position="1"/>
        <end position="18"/>
    </location>
</feature>
<evidence type="ECO:0008006" key="4">
    <source>
        <dbReference type="Google" id="ProtNLM"/>
    </source>
</evidence>